<evidence type="ECO:0000313" key="2">
    <source>
        <dbReference type="Proteomes" id="UP001230504"/>
    </source>
</evidence>
<reference evidence="1" key="1">
    <citation type="submission" date="2021-06" db="EMBL/GenBank/DDBJ databases">
        <title>Comparative genomics, transcriptomics and evolutionary studies reveal genomic signatures of adaptation to plant cell wall in hemibiotrophic fungi.</title>
        <authorList>
            <consortium name="DOE Joint Genome Institute"/>
            <person name="Baroncelli R."/>
            <person name="Diaz J.F."/>
            <person name="Benocci T."/>
            <person name="Peng M."/>
            <person name="Battaglia E."/>
            <person name="Haridas S."/>
            <person name="Andreopoulos W."/>
            <person name="Labutti K."/>
            <person name="Pangilinan J."/>
            <person name="Floch G.L."/>
            <person name="Makela M.R."/>
            <person name="Henrissat B."/>
            <person name="Grigoriev I.V."/>
            <person name="Crouch J.A."/>
            <person name="De Vries R.P."/>
            <person name="Sukno S.A."/>
            <person name="Thon M.R."/>
        </authorList>
    </citation>
    <scope>NUCLEOTIDE SEQUENCE</scope>
    <source>
        <strain evidence="1">CBS 125086</strain>
    </source>
</reference>
<comment type="caution">
    <text evidence="1">The sequence shown here is derived from an EMBL/GenBank/DDBJ whole genome shotgun (WGS) entry which is preliminary data.</text>
</comment>
<proteinExistence type="predicted"/>
<gene>
    <name evidence="1" type="ORF">LY79DRAFT_327166</name>
</gene>
<evidence type="ECO:0000313" key="1">
    <source>
        <dbReference type="EMBL" id="KAK1598057.1"/>
    </source>
</evidence>
<dbReference type="EMBL" id="JAHLJV010000006">
    <property type="protein sequence ID" value="KAK1598057.1"/>
    <property type="molecule type" value="Genomic_DNA"/>
</dbReference>
<organism evidence="1 2">
    <name type="scientific">Colletotrichum navitas</name>
    <dbReference type="NCBI Taxonomy" id="681940"/>
    <lineage>
        <taxon>Eukaryota</taxon>
        <taxon>Fungi</taxon>
        <taxon>Dikarya</taxon>
        <taxon>Ascomycota</taxon>
        <taxon>Pezizomycotina</taxon>
        <taxon>Sordariomycetes</taxon>
        <taxon>Hypocreomycetidae</taxon>
        <taxon>Glomerellales</taxon>
        <taxon>Glomerellaceae</taxon>
        <taxon>Colletotrichum</taxon>
        <taxon>Colletotrichum graminicola species complex</taxon>
    </lineage>
</organism>
<dbReference type="AlphaFoldDB" id="A0AAD8Q8W3"/>
<sequence length="157" mass="17303">MTLQSASDNVSYETHSDDVRRLFRRISSSRISVPSLPDLSPIFTTKKEKIEYHPEKLVAPSPPLVRSRASEKNILSVSGTGVPFPSGFAWLRGSISCWPGLSLLSRLLPTIPKRKKRKPHRSNRTLAISSDPGPIVRSFCLSCMLPDCRGSVGPSFA</sequence>
<protein>
    <submittedName>
        <fullName evidence="1">Uncharacterized protein</fullName>
    </submittedName>
</protein>
<keyword evidence="2" id="KW-1185">Reference proteome</keyword>
<dbReference type="RefSeq" id="XP_060418802.1">
    <property type="nucleotide sequence ID" value="XM_060552468.1"/>
</dbReference>
<name>A0AAD8Q8W3_9PEZI</name>
<dbReference type="GeneID" id="85436708"/>
<dbReference type="Proteomes" id="UP001230504">
    <property type="component" value="Unassembled WGS sequence"/>
</dbReference>
<accession>A0AAD8Q8W3</accession>